<dbReference type="AlphaFoldDB" id="C9MKV9"/>
<name>C9MKV9_9BACT</name>
<gene>
    <name evidence="1" type="ORF">HMPREF0973_00233</name>
</gene>
<dbReference type="EMBL" id="ACVA01000007">
    <property type="protein sequence ID" value="EEX19914.1"/>
    <property type="molecule type" value="Genomic_DNA"/>
</dbReference>
<dbReference type="HOGENOM" id="CLU_2956876_0_0_10"/>
<comment type="caution">
    <text evidence="1">The sequence shown here is derived from an EMBL/GenBank/DDBJ whole genome shotgun (WGS) entry which is preliminary data.</text>
</comment>
<sequence length="59" mass="6387">MVLSTPLSIRRGDGGETTLHTEAITELLSAGTFLTQNTRMARSLKATQSSLQNMGIHRS</sequence>
<evidence type="ECO:0000313" key="1">
    <source>
        <dbReference type="EMBL" id="EEX19914.1"/>
    </source>
</evidence>
<reference evidence="1 2" key="1">
    <citation type="submission" date="2009-09" db="EMBL/GenBank/DDBJ databases">
        <authorList>
            <person name="Weinstock G."/>
            <person name="Sodergren E."/>
            <person name="Clifton S."/>
            <person name="Fulton L."/>
            <person name="Fulton B."/>
            <person name="Courtney L."/>
            <person name="Fronick C."/>
            <person name="Harrison M."/>
            <person name="Strong C."/>
            <person name="Farmer C."/>
            <person name="Delahaunty K."/>
            <person name="Markovic C."/>
            <person name="Hall O."/>
            <person name="Minx P."/>
            <person name="Tomlinson C."/>
            <person name="Mitreva M."/>
            <person name="Nelson J."/>
            <person name="Hou S."/>
            <person name="Wollam A."/>
            <person name="Pepin K.H."/>
            <person name="Johnson M."/>
            <person name="Bhonagiri V."/>
            <person name="Nash W.E."/>
            <person name="Warren W."/>
            <person name="Chinwalla A."/>
            <person name="Mardis E.R."/>
            <person name="Wilson R.K."/>
        </authorList>
    </citation>
    <scope>NUCLEOTIDE SEQUENCE [LARGE SCALE GENOMIC DNA]</scope>
    <source>
        <strain evidence="1 2">F0319</strain>
    </source>
</reference>
<proteinExistence type="predicted"/>
<organism evidence="1 2">
    <name type="scientific">Prevotella veroralis F0319</name>
    <dbReference type="NCBI Taxonomy" id="649761"/>
    <lineage>
        <taxon>Bacteria</taxon>
        <taxon>Pseudomonadati</taxon>
        <taxon>Bacteroidota</taxon>
        <taxon>Bacteroidia</taxon>
        <taxon>Bacteroidales</taxon>
        <taxon>Prevotellaceae</taxon>
        <taxon>Prevotella</taxon>
    </lineage>
</organism>
<dbReference type="Proteomes" id="UP000003327">
    <property type="component" value="Unassembled WGS sequence"/>
</dbReference>
<accession>C9MKV9</accession>
<keyword evidence="2" id="KW-1185">Reference proteome</keyword>
<evidence type="ECO:0000313" key="2">
    <source>
        <dbReference type="Proteomes" id="UP000003327"/>
    </source>
</evidence>
<protein>
    <submittedName>
        <fullName evidence="1">Uncharacterized protein</fullName>
    </submittedName>
</protein>